<dbReference type="Proteomes" id="UP000037247">
    <property type="component" value="Unassembled WGS sequence"/>
</dbReference>
<feature type="compositionally biased region" description="Low complexity" evidence="1">
    <location>
        <begin position="351"/>
        <end position="382"/>
    </location>
</feature>
<protein>
    <submittedName>
        <fullName evidence="3">HAD family hydrolase</fullName>
    </submittedName>
</protein>
<dbReference type="Gene3D" id="3.40.50.1000">
    <property type="entry name" value="HAD superfamily/HAD-like"/>
    <property type="match status" value="2"/>
</dbReference>
<dbReference type="Gene3D" id="1.25.40.10">
    <property type="entry name" value="Tetratricopeptide repeat domain"/>
    <property type="match status" value="1"/>
</dbReference>
<dbReference type="GO" id="GO:0016787">
    <property type="term" value="F:hydrolase activity"/>
    <property type="evidence" value="ECO:0007669"/>
    <property type="project" value="UniProtKB-KW"/>
</dbReference>
<evidence type="ECO:0000313" key="4">
    <source>
        <dbReference type="Proteomes" id="UP000037247"/>
    </source>
</evidence>
<feature type="domain" description="GCN5-related N-acetyltransferase-like" evidence="2">
    <location>
        <begin position="659"/>
        <end position="705"/>
    </location>
</feature>
<gene>
    <name evidence="3" type="ORF">ABW18_20075</name>
</gene>
<dbReference type="PANTHER" id="PTHR19288">
    <property type="entry name" value="4-NITROPHENYLPHOSPHATASE-RELATED"/>
    <property type="match status" value="1"/>
</dbReference>
<feature type="region of interest" description="Disordered" evidence="1">
    <location>
        <begin position="705"/>
        <end position="734"/>
    </location>
</feature>
<dbReference type="SUPFAM" id="SSF48452">
    <property type="entry name" value="TPR-like"/>
    <property type="match status" value="1"/>
</dbReference>
<evidence type="ECO:0000256" key="1">
    <source>
        <dbReference type="SAM" id="MobiDB-lite"/>
    </source>
</evidence>
<name>A0ABR5I7W3_9ACTN</name>
<dbReference type="InterPro" id="IPR006357">
    <property type="entry name" value="HAD-SF_hydro_IIA"/>
</dbReference>
<dbReference type="InterPro" id="IPR023214">
    <property type="entry name" value="HAD_sf"/>
</dbReference>
<dbReference type="InterPro" id="IPR036412">
    <property type="entry name" value="HAD-like_sf"/>
</dbReference>
<evidence type="ECO:0000259" key="2">
    <source>
        <dbReference type="Pfam" id="PF18407"/>
    </source>
</evidence>
<feature type="region of interest" description="Disordered" evidence="1">
    <location>
        <begin position="291"/>
        <end position="393"/>
    </location>
</feature>
<reference evidence="3 4" key="1">
    <citation type="submission" date="2015-05" db="EMBL/GenBank/DDBJ databases">
        <title>Draft genome sequence of the bacterium Gordonia jacobaea a new member of the Gordonia genus.</title>
        <authorList>
            <person name="Jimenez-Galisteo G."/>
            <person name="Dominguez A."/>
            <person name="Munoz E."/>
            <person name="Vinas M."/>
        </authorList>
    </citation>
    <scope>NUCLEOTIDE SEQUENCE [LARGE SCALE GENOMIC DNA]</scope>
    <source>
        <strain evidence="4">mv1</strain>
    </source>
</reference>
<keyword evidence="3" id="KW-0378">Hydrolase</keyword>
<dbReference type="Pfam" id="PF13242">
    <property type="entry name" value="Hydrolase_like"/>
    <property type="match status" value="1"/>
</dbReference>
<feature type="compositionally biased region" description="Basic and acidic residues" evidence="1">
    <location>
        <begin position="1"/>
        <end position="42"/>
    </location>
</feature>
<organism evidence="3 4">
    <name type="scientific">Gordonia jacobaea</name>
    <dbReference type="NCBI Taxonomy" id="122202"/>
    <lineage>
        <taxon>Bacteria</taxon>
        <taxon>Bacillati</taxon>
        <taxon>Actinomycetota</taxon>
        <taxon>Actinomycetes</taxon>
        <taxon>Mycobacteriales</taxon>
        <taxon>Gordoniaceae</taxon>
        <taxon>Gordonia</taxon>
    </lineage>
</organism>
<comment type="caution">
    <text evidence="3">The sequence shown here is derived from an EMBL/GenBank/DDBJ whole genome shotgun (WGS) entry which is preliminary data.</text>
</comment>
<dbReference type="SUPFAM" id="SSF56784">
    <property type="entry name" value="HAD-like"/>
    <property type="match status" value="1"/>
</dbReference>
<dbReference type="InterPro" id="IPR041065">
    <property type="entry name" value="GNAT-like"/>
</dbReference>
<dbReference type="NCBIfam" id="TIGR01460">
    <property type="entry name" value="HAD-SF-IIA"/>
    <property type="match status" value="1"/>
</dbReference>
<dbReference type="Pfam" id="PF13344">
    <property type="entry name" value="Hydrolase_6"/>
    <property type="match status" value="1"/>
</dbReference>
<dbReference type="PANTHER" id="PTHR19288:SF95">
    <property type="entry name" value="D-GLYCEROL 3-PHOSPHATE PHOSPHATASE"/>
    <property type="match status" value="1"/>
</dbReference>
<dbReference type="RefSeq" id="WP_049700749.1">
    <property type="nucleotide sequence ID" value="NZ_JAQDQF010000001.1"/>
</dbReference>
<keyword evidence="4" id="KW-1185">Reference proteome</keyword>
<sequence>MNDRDRGQDKRGRGRGSDNRGRGPDGRGRPSDRRGSDRRGPEGRPAGPPLPDDVVASDLDQEVRRDLLTLDKANADRVARHLVMVAQLLDSDPELALAHARAARERASRVGLVRETAGIAAYNAGEWQEALTELRAARRINGGTSLLPLIADAERGLGRPERAIEIARSEEGRSLTGDEATEMRIVEAGARIDAGEPAKALVTLQAEDLAPGRTGTMAARLFYAYASALLAADRRDDAVTWYMNAAAADVDDATDAEFRLMELSEDMSPDTTSDGNASAVEDVDVVGAIDETEGASGNGVGAASIDGSGDKDSGDSSVDASGDDVAESETTSVPAEVPPTSSTESSDEKAASSSTASTATAQVAQPPAPAAQPATPAASSAPSPEPQAPPQGSLVDHYEALLLDLDGTVFAGKEPTHGARETLDALDLPQIFVTNNASRRPSEVAAHLNSMGFSATEDQVVTSAQSAARLLSEHVEPGSRALVLGTDGLAQEVREVGVGVARSADDRPAAVIQGFSPDTNWSTLSEAALAIRAGALWIATNTDATLPSERGLLVGNGSLVAAVANATGAEPLVAGKPAAPLMADAMKRSGVTNSLVVGDRLDTDIQGAHSVGLDSALVLTGVSTPKDLLLAPPEQRPSHVIDDLTGLLDDEETVRIGEQPDWDVEVSGATITVSATGEEPAHEALLPALAHAAWALLDGRDVEAGPVDPSDVAITSDDPDVRSQIDKLGVGDLR</sequence>
<evidence type="ECO:0000313" key="3">
    <source>
        <dbReference type="EMBL" id="KNA89697.1"/>
    </source>
</evidence>
<feature type="region of interest" description="Disordered" evidence="1">
    <location>
        <begin position="1"/>
        <end position="56"/>
    </location>
</feature>
<dbReference type="InterPro" id="IPR011990">
    <property type="entry name" value="TPR-like_helical_dom_sf"/>
</dbReference>
<proteinExistence type="predicted"/>
<accession>A0ABR5I7W3</accession>
<dbReference type="Gene3D" id="3.30.300.290">
    <property type="match status" value="1"/>
</dbReference>
<dbReference type="EMBL" id="LDTZ01000023">
    <property type="protein sequence ID" value="KNA89697.1"/>
    <property type="molecule type" value="Genomic_DNA"/>
</dbReference>
<dbReference type="Pfam" id="PF18407">
    <property type="entry name" value="GNAT_like"/>
    <property type="match status" value="1"/>
</dbReference>